<dbReference type="PRINTS" id="PR01607">
    <property type="entry name" value="APYRASEFAMLY"/>
</dbReference>
<evidence type="ECO:0000256" key="2">
    <source>
        <dbReference type="RuleBase" id="RU362119"/>
    </source>
</evidence>
<dbReference type="InterPro" id="IPR006179">
    <property type="entry name" value="5_nucleotidase/apyrase"/>
</dbReference>
<evidence type="ECO:0000256" key="1">
    <source>
        <dbReference type="ARBA" id="ARBA00022729"/>
    </source>
</evidence>
<dbReference type="KEGG" id="cpy:Cphy_1452"/>
<dbReference type="SUPFAM" id="SSF55816">
    <property type="entry name" value="5'-nucleotidase (syn. UDP-sugar hydrolase), C-terminal domain"/>
    <property type="match status" value="1"/>
</dbReference>
<dbReference type="InterPro" id="IPR036907">
    <property type="entry name" value="5'-Nucleotdase_C_sf"/>
</dbReference>
<dbReference type="HOGENOM" id="CLU_005854_4_4_9"/>
<evidence type="ECO:0000259" key="3">
    <source>
        <dbReference type="Pfam" id="PF00149"/>
    </source>
</evidence>
<dbReference type="Pfam" id="PF02872">
    <property type="entry name" value="5_nucleotid_C"/>
    <property type="match status" value="1"/>
</dbReference>
<sequence length="511" mass="58212">MWFRMESNRSLKIYFTSDIHGYIFPTTYDTKEQKEMGLLNCINNFKKDENTLIIDGGDSLQGSPLAYYCQKNEPTTYPMADVMNAAGYDFITLGNHDFNYGYEYLNGYLKKLDAVCLSENVKDELGELPITTSFIKVMGNGLKVGLVGIVTDYVNLWERPENLKHIKVTDPFPKIRQAYEKMKSEADICICIYHGGFEEDLETGKKLSKTTENIGNRICRELKFDLLLTGHQHMPLKGQWLNDTYIAQPPANALKYIEIEVQESKNGFEISSDLKEAGGVCDEGLYQKLLPIEARVQKWLDGPVGFLPHPLLPDFPLSMAVHGTQIADFFNQVQLESSGAQISCTSLANEVAGFNQEVTVRDVIATYRFPNILIVLEVTGEVLKQALERVAEYFDIDLKGDLCISDSFLKPKVEHYNYDFFSGICYNIDVKKPKGNRVESINYQGKRIEMNDTFTLCMNNYRASGAGGYEMYQGVKVVKEIQIEMPELILQYFEKHPKVILQKNGEFHVKW</sequence>
<dbReference type="Proteomes" id="UP000000370">
    <property type="component" value="Chromosome"/>
</dbReference>
<evidence type="ECO:0000313" key="5">
    <source>
        <dbReference type="EMBL" id="ABX41826.1"/>
    </source>
</evidence>
<keyword evidence="6" id="KW-1185">Reference proteome</keyword>
<gene>
    <name evidence="5" type="ordered locus">Cphy_1452</name>
</gene>
<proteinExistence type="inferred from homology"/>
<organism evidence="5 6">
    <name type="scientific">Lachnoclostridium phytofermentans (strain ATCC 700394 / DSM 18823 / ISDg)</name>
    <name type="common">Clostridium phytofermentans</name>
    <dbReference type="NCBI Taxonomy" id="357809"/>
    <lineage>
        <taxon>Bacteria</taxon>
        <taxon>Bacillati</taxon>
        <taxon>Bacillota</taxon>
        <taxon>Clostridia</taxon>
        <taxon>Lachnospirales</taxon>
        <taxon>Lachnospiraceae</taxon>
    </lineage>
</organism>
<dbReference type="Pfam" id="PF00149">
    <property type="entry name" value="Metallophos"/>
    <property type="match status" value="1"/>
</dbReference>
<dbReference type="GO" id="GO:0030288">
    <property type="term" value="C:outer membrane-bounded periplasmic space"/>
    <property type="evidence" value="ECO:0007669"/>
    <property type="project" value="TreeGrafter"/>
</dbReference>
<dbReference type="InterPro" id="IPR008334">
    <property type="entry name" value="5'-Nucleotdase_C"/>
</dbReference>
<dbReference type="PANTHER" id="PTHR11575:SF6">
    <property type="entry name" value="2',3'-CYCLIC-NUCLEOTIDE 2'-PHOSPHODIESTERASE_3'-NUCLEOTIDASE"/>
    <property type="match status" value="1"/>
</dbReference>
<dbReference type="STRING" id="357809.Cphy_1452"/>
<dbReference type="PANTHER" id="PTHR11575">
    <property type="entry name" value="5'-NUCLEOTIDASE-RELATED"/>
    <property type="match status" value="1"/>
</dbReference>
<evidence type="ECO:0000259" key="4">
    <source>
        <dbReference type="Pfam" id="PF02872"/>
    </source>
</evidence>
<keyword evidence="2" id="KW-0547">Nucleotide-binding</keyword>
<dbReference type="SUPFAM" id="SSF56300">
    <property type="entry name" value="Metallo-dependent phosphatases"/>
    <property type="match status" value="1"/>
</dbReference>
<feature type="domain" description="Calcineurin-like phosphoesterase" evidence="3">
    <location>
        <begin position="11"/>
        <end position="235"/>
    </location>
</feature>
<feature type="domain" description="5'-Nucleotidase C-terminal" evidence="4">
    <location>
        <begin position="321"/>
        <end position="473"/>
    </location>
</feature>
<dbReference type="AlphaFoldDB" id="A9KPS7"/>
<keyword evidence="2" id="KW-0378">Hydrolase</keyword>
<comment type="similarity">
    <text evidence="2">Belongs to the 5'-nucleotidase family.</text>
</comment>
<protein>
    <submittedName>
        <fullName evidence="5">5'-Nucleotidase domain protein</fullName>
    </submittedName>
</protein>
<dbReference type="GO" id="GO:0009166">
    <property type="term" value="P:nucleotide catabolic process"/>
    <property type="evidence" value="ECO:0007669"/>
    <property type="project" value="InterPro"/>
</dbReference>
<dbReference type="InterPro" id="IPR004843">
    <property type="entry name" value="Calcineurin-like_PHP"/>
</dbReference>
<dbReference type="GO" id="GO:0016787">
    <property type="term" value="F:hydrolase activity"/>
    <property type="evidence" value="ECO:0007669"/>
    <property type="project" value="UniProtKB-KW"/>
</dbReference>
<dbReference type="eggNOG" id="COG0737">
    <property type="taxonomic scope" value="Bacteria"/>
</dbReference>
<name>A9KPS7_LACP7</name>
<reference evidence="6" key="1">
    <citation type="submission" date="2007-11" db="EMBL/GenBank/DDBJ databases">
        <title>Complete genome sequence of Clostridium phytofermentans ISDg.</title>
        <authorList>
            <person name="Leschine S.B."/>
            <person name="Warnick T.A."/>
            <person name="Blanchard J.L."/>
            <person name="Schnell D.J."/>
            <person name="Petit E.L."/>
            <person name="LaTouf W.G."/>
            <person name="Copeland A."/>
            <person name="Lucas S."/>
            <person name="Lapidus A."/>
            <person name="Barry K."/>
            <person name="Glavina del Rio T."/>
            <person name="Dalin E."/>
            <person name="Tice H."/>
            <person name="Pitluck S."/>
            <person name="Kiss H."/>
            <person name="Brettin T."/>
            <person name="Bruce D."/>
            <person name="Detter J.C."/>
            <person name="Han C."/>
            <person name="Kuske C."/>
            <person name="Schmutz J."/>
            <person name="Larimer F."/>
            <person name="Land M."/>
            <person name="Hauser L."/>
            <person name="Kyrpides N."/>
            <person name="Kim E.A."/>
            <person name="Richardson P."/>
        </authorList>
    </citation>
    <scope>NUCLEOTIDE SEQUENCE [LARGE SCALE GENOMIC DNA]</scope>
    <source>
        <strain evidence="6">ATCC 700394 / DSM 18823 / ISDg</strain>
    </source>
</reference>
<keyword evidence="1" id="KW-0732">Signal</keyword>
<dbReference type="InterPro" id="IPR029052">
    <property type="entry name" value="Metallo-depent_PP-like"/>
</dbReference>
<dbReference type="GO" id="GO:0000166">
    <property type="term" value="F:nucleotide binding"/>
    <property type="evidence" value="ECO:0007669"/>
    <property type="project" value="UniProtKB-KW"/>
</dbReference>
<dbReference type="EMBL" id="CP000885">
    <property type="protein sequence ID" value="ABX41826.1"/>
    <property type="molecule type" value="Genomic_DNA"/>
</dbReference>
<dbReference type="Gene3D" id="3.90.780.10">
    <property type="entry name" value="5'-Nucleotidase, C-terminal domain"/>
    <property type="match status" value="1"/>
</dbReference>
<accession>A9KPS7</accession>
<evidence type="ECO:0000313" key="6">
    <source>
        <dbReference type="Proteomes" id="UP000000370"/>
    </source>
</evidence>
<dbReference type="Gene3D" id="3.60.21.10">
    <property type="match status" value="1"/>
</dbReference>